<reference evidence="2" key="1">
    <citation type="submission" date="2019-08" db="EMBL/GenBank/DDBJ databases">
        <authorList>
            <person name="Kucharzyk K."/>
            <person name="Murdoch R.W."/>
            <person name="Higgins S."/>
            <person name="Loffler F."/>
        </authorList>
    </citation>
    <scope>NUCLEOTIDE SEQUENCE</scope>
</reference>
<evidence type="ECO:0000313" key="2">
    <source>
        <dbReference type="EMBL" id="MPN38238.1"/>
    </source>
</evidence>
<dbReference type="Pfam" id="PF18962">
    <property type="entry name" value="Por_Secre_tail"/>
    <property type="match status" value="1"/>
</dbReference>
<evidence type="ECO:0000259" key="1">
    <source>
        <dbReference type="Pfam" id="PF18962"/>
    </source>
</evidence>
<gene>
    <name evidence="2" type="ORF">SDC9_185762</name>
</gene>
<proteinExistence type="predicted"/>
<comment type="caution">
    <text evidence="2">The sequence shown here is derived from an EMBL/GenBank/DDBJ whole genome shotgun (WGS) entry which is preliminary data.</text>
</comment>
<dbReference type="NCBIfam" id="TIGR04183">
    <property type="entry name" value="Por_Secre_tail"/>
    <property type="match status" value="1"/>
</dbReference>
<sequence>MVAVGGLEHRKHINGDYGQKFVFNSSGPIIQPDFSIYPNPATDLLTIELTTGETVENTILLSRTANTTIAPYTIQLWNETRGLVRTVEGTERVQQVSLQGLPKGMYFVHLIVGEQTVQRKILFVN</sequence>
<dbReference type="InterPro" id="IPR026444">
    <property type="entry name" value="Secre_tail"/>
</dbReference>
<organism evidence="2">
    <name type="scientific">bioreactor metagenome</name>
    <dbReference type="NCBI Taxonomy" id="1076179"/>
    <lineage>
        <taxon>unclassified sequences</taxon>
        <taxon>metagenomes</taxon>
        <taxon>ecological metagenomes</taxon>
    </lineage>
</organism>
<accession>A0A645HGS2</accession>
<protein>
    <recommendedName>
        <fullName evidence="1">Secretion system C-terminal sorting domain-containing protein</fullName>
    </recommendedName>
</protein>
<name>A0A645HGS2_9ZZZZ</name>
<dbReference type="AlphaFoldDB" id="A0A645HGS2"/>
<feature type="domain" description="Secretion system C-terminal sorting" evidence="1">
    <location>
        <begin position="36"/>
        <end position="121"/>
    </location>
</feature>
<dbReference type="EMBL" id="VSSQ01093344">
    <property type="protein sequence ID" value="MPN38238.1"/>
    <property type="molecule type" value="Genomic_DNA"/>
</dbReference>